<dbReference type="SUPFAM" id="SSF48403">
    <property type="entry name" value="Ankyrin repeat"/>
    <property type="match status" value="1"/>
</dbReference>
<evidence type="ECO:0000313" key="1">
    <source>
        <dbReference type="EMBL" id="EJK64280.1"/>
    </source>
</evidence>
<proteinExistence type="predicted"/>
<protein>
    <submittedName>
        <fullName evidence="1">Uncharacterized protein</fullName>
    </submittedName>
</protein>
<comment type="caution">
    <text evidence="1">The sequence shown here is derived from an EMBL/GenBank/DDBJ whole genome shotgun (WGS) entry which is preliminary data.</text>
</comment>
<reference evidence="1 2" key="1">
    <citation type="journal article" date="2012" name="Genome Biol.">
        <title>Genome and low-iron response of an oceanic diatom adapted to chronic iron limitation.</title>
        <authorList>
            <person name="Lommer M."/>
            <person name="Specht M."/>
            <person name="Roy A.S."/>
            <person name="Kraemer L."/>
            <person name="Andreson R."/>
            <person name="Gutowska M.A."/>
            <person name="Wolf J."/>
            <person name="Bergner S.V."/>
            <person name="Schilhabel M.B."/>
            <person name="Klostermeier U.C."/>
            <person name="Beiko R.G."/>
            <person name="Rosenstiel P."/>
            <person name="Hippler M."/>
            <person name="Laroche J."/>
        </authorList>
    </citation>
    <scope>NUCLEOTIDE SEQUENCE [LARGE SCALE GENOMIC DNA]</scope>
    <source>
        <strain evidence="1 2">CCMP1005</strain>
    </source>
</reference>
<dbReference type="AlphaFoldDB" id="K0SG24"/>
<dbReference type="InterPro" id="IPR002110">
    <property type="entry name" value="Ankyrin_rpt"/>
</dbReference>
<sequence length="240" mass="26771">MSAASAWASGPTRSGSRADIPFCADCLSGWKPKFGRPKDHQRKRCPLCRGAIPPSQEQISKMKATKFLIKDTSHPDYEKFALEVKQFEAEYGEDWDGTMIKYDRDFVDLPKYVAAASDKGNLRTVLQWLGKGNIRERVNAKCEVRGNIGLLLLAAMNQHHDLMSYLLLNGADVNILHFGGDSVLTSSCIDEDNPSETVRLLLSWGAELFHCGKPVTKEMKLTLCQDIFVKGYIETANLIS</sequence>
<dbReference type="Gene3D" id="1.25.40.20">
    <property type="entry name" value="Ankyrin repeat-containing domain"/>
    <property type="match status" value="1"/>
</dbReference>
<name>K0SG24_THAOC</name>
<dbReference type="OrthoDB" id="2122982at2759"/>
<dbReference type="Proteomes" id="UP000266841">
    <property type="component" value="Unassembled WGS sequence"/>
</dbReference>
<dbReference type="Gene3D" id="3.30.40.10">
    <property type="entry name" value="Zinc/RING finger domain, C3HC4 (zinc finger)"/>
    <property type="match status" value="1"/>
</dbReference>
<organism evidence="1 2">
    <name type="scientific">Thalassiosira oceanica</name>
    <name type="common">Marine diatom</name>
    <dbReference type="NCBI Taxonomy" id="159749"/>
    <lineage>
        <taxon>Eukaryota</taxon>
        <taxon>Sar</taxon>
        <taxon>Stramenopiles</taxon>
        <taxon>Ochrophyta</taxon>
        <taxon>Bacillariophyta</taxon>
        <taxon>Coscinodiscophyceae</taxon>
        <taxon>Thalassiosirophycidae</taxon>
        <taxon>Thalassiosirales</taxon>
        <taxon>Thalassiosiraceae</taxon>
        <taxon>Thalassiosira</taxon>
    </lineage>
</organism>
<dbReference type="EMBL" id="AGNL01017448">
    <property type="protein sequence ID" value="EJK64280.1"/>
    <property type="molecule type" value="Genomic_DNA"/>
</dbReference>
<accession>K0SG24</accession>
<feature type="non-terminal residue" evidence="1">
    <location>
        <position position="240"/>
    </location>
</feature>
<dbReference type="InterPro" id="IPR036770">
    <property type="entry name" value="Ankyrin_rpt-contain_sf"/>
</dbReference>
<dbReference type="InterPro" id="IPR013083">
    <property type="entry name" value="Znf_RING/FYVE/PHD"/>
</dbReference>
<evidence type="ECO:0000313" key="2">
    <source>
        <dbReference type="Proteomes" id="UP000266841"/>
    </source>
</evidence>
<dbReference type="Pfam" id="PF12796">
    <property type="entry name" value="Ank_2"/>
    <property type="match status" value="1"/>
</dbReference>
<keyword evidence="2" id="KW-1185">Reference proteome</keyword>
<gene>
    <name evidence="1" type="ORF">THAOC_15001</name>
</gene>